<name>A0A0F7S704_9BASI</name>
<dbReference type="AlphaFoldDB" id="A0A0F7S704"/>
<keyword evidence="3" id="KW-1185">Reference proteome</keyword>
<evidence type="ECO:0000313" key="3">
    <source>
        <dbReference type="Proteomes" id="UP000242770"/>
    </source>
</evidence>
<organism evidence="2 3">
    <name type="scientific">Sporisorium scitamineum</name>
    <dbReference type="NCBI Taxonomy" id="49012"/>
    <lineage>
        <taxon>Eukaryota</taxon>
        <taxon>Fungi</taxon>
        <taxon>Dikarya</taxon>
        <taxon>Basidiomycota</taxon>
        <taxon>Ustilaginomycotina</taxon>
        <taxon>Ustilaginomycetes</taxon>
        <taxon>Ustilaginales</taxon>
        <taxon>Ustilaginaceae</taxon>
        <taxon>Sporisorium</taxon>
    </lineage>
</organism>
<protein>
    <submittedName>
        <fullName evidence="2">Uncharacterized protein</fullName>
    </submittedName>
</protein>
<evidence type="ECO:0000313" key="2">
    <source>
        <dbReference type="EMBL" id="CDW97034.1"/>
    </source>
</evidence>
<feature type="region of interest" description="Disordered" evidence="1">
    <location>
        <begin position="248"/>
        <end position="278"/>
    </location>
</feature>
<evidence type="ECO:0000256" key="1">
    <source>
        <dbReference type="SAM" id="MobiDB-lite"/>
    </source>
</evidence>
<reference evidence="3" key="1">
    <citation type="submission" date="2014-06" db="EMBL/GenBank/DDBJ databases">
        <authorList>
            <person name="Berkman P.J."/>
        </authorList>
    </citation>
    <scope>NUCLEOTIDE SEQUENCE [LARGE SCALE GENOMIC DNA]</scope>
</reference>
<sequence length="420" mass="46862">MTGFDLQEPATRALSKQSKALLEQAQRGGTSTSSAIMQDSIIRYKQTEDDFFQGTAASEVARHKLQDDFHNYFCYEYVPTFAATEKERREKNSDWDPLGDIKADKDSRFRTWARKLSWVIGQFQAQNSDSGPVLLGWNSQQTEELRSMLDKFVAMVIVDEKLPQTVDYTHILQQTLALQFCLNFGKPLTSIIDTPLTLPHRQAAARNRMGNVLRIGDDPEVAREPLHHDDNVGKDPIEQAQNAEVVENTEGLDRIGDDENEEGDEQYAQTSGPSPSVTVSRIATMQKHDRRFVAADMTRNVAVHCVKTGKCIFCPIGKVGMYDFSPNSAIVGDHSSLDSFVTHLRNAHSAEAATLAQGVMPKRASTITDQEFGELLEWAATVEDVPDLNDWTDADFDEAVQAIDESFADFDALVYASNCI</sequence>
<dbReference type="Proteomes" id="UP000242770">
    <property type="component" value="Unassembled WGS sequence"/>
</dbReference>
<dbReference type="EMBL" id="CCFA01001174">
    <property type="protein sequence ID" value="CDW97034.1"/>
    <property type="molecule type" value="Genomic_DNA"/>
</dbReference>
<proteinExistence type="predicted"/>
<gene>
    <name evidence="2" type="primary">SSCI22460.1</name>
</gene>
<accession>A0A0F7S704</accession>
<feature type="compositionally biased region" description="Polar residues" evidence="1">
    <location>
        <begin position="267"/>
        <end position="278"/>
    </location>
</feature>